<sequence>MSDPALAFLHSRSLFP</sequence>
<reference evidence="1" key="2">
    <citation type="journal article" date="2015" name="Data Brief">
        <title>Shoot transcriptome of the giant reed, Arundo donax.</title>
        <authorList>
            <person name="Barrero R.A."/>
            <person name="Guerrero F.D."/>
            <person name="Moolhuijzen P."/>
            <person name="Goolsby J.A."/>
            <person name="Tidwell J."/>
            <person name="Bellgard S.E."/>
            <person name="Bellgard M.I."/>
        </authorList>
    </citation>
    <scope>NUCLEOTIDE SEQUENCE</scope>
    <source>
        <tissue evidence="1">Shoot tissue taken approximately 20 cm above the soil surface</tissue>
    </source>
</reference>
<protein>
    <submittedName>
        <fullName evidence="1">Uncharacterized protein</fullName>
    </submittedName>
</protein>
<evidence type="ECO:0000313" key="1">
    <source>
        <dbReference type="EMBL" id="JAD38846.1"/>
    </source>
</evidence>
<dbReference type="EMBL" id="GBRH01259049">
    <property type="protein sequence ID" value="JAD38846.1"/>
    <property type="molecule type" value="Transcribed_RNA"/>
</dbReference>
<organism evidence="1">
    <name type="scientific">Arundo donax</name>
    <name type="common">Giant reed</name>
    <name type="synonym">Donax arundinaceus</name>
    <dbReference type="NCBI Taxonomy" id="35708"/>
    <lineage>
        <taxon>Eukaryota</taxon>
        <taxon>Viridiplantae</taxon>
        <taxon>Streptophyta</taxon>
        <taxon>Embryophyta</taxon>
        <taxon>Tracheophyta</taxon>
        <taxon>Spermatophyta</taxon>
        <taxon>Magnoliopsida</taxon>
        <taxon>Liliopsida</taxon>
        <taxon>Poales</taxon>
        <taxon>Poaceae</taxon>
        <taxon>PACMAD clade</taxon>
        <taxon>Arundinoideae</taxon>
        <taxon>Arundineae</taxon>
        <taxon>Arundo</taxon>
    </lineage>
</organism>
<accession>A0A0A8ZJ60</accession>
<proteinExistence type="predicted"/>
<reference evidence="1" key="1">
    <citation type="submission" date="2014-09" db="EMBL/GenBank/DDBJ databases">
        <authorList>
            <person name="Magalhaes I.L.F."/>
            <person name="Oliveira U."/>
            <person name="Santos F.R."/>
            <person name="Vidigal T.H.D.A."/>
            <person name="Brescovit A.D."/>
            <person name="Santos A.J."/>
        </authorList>
    </citation>
    <scope>NUCLEOTIDE SEQUENCE</scope>
    <source>
        <tissue evidence="1">Shoot tissue taken approximately 20 cm above the soil surface</tissue>
    </source>
</reference>
<name>A0A0A8ZJ60_ARUDO</name>
<dbReference type="AlphaFoldDB" id="A0A0A8ZJ60"/>